<dbReference type="InterPro" id="IPR036034">
    <property type="entry name" value="PDZ_sf"/>
</dbReference>
<dbReference type="PANTHER" id="PTHR13865">
    <property type="entry name" value="TIGHT JUNCTION PROTEIN"/>
    <property type="match status" value="1"/>
</dbReference>
<feature type="region of interest" description="Disordered" evidence="1">
    <location>
        <begin position="94"/>
        <end position="179"/>
    </location>
</feature>
<dbReference type="OMA" id="YRSHARS"/>
<dbReference type="CDD" id="cd06727">
    <property type="entry name" value="PDZ1_ZO1-like"/>
    <property type="match status" value="1"/>
</dbReference>
<feature type="domain" description="PDZ" evidence="2">
    <location>
        <begin position="11"/>
        <end position="98"/>
    </location>
</feature>
<dbReference type="STRING" id="30732.ENSOMEP00000001837"/>
<dbReference type="GO" id="GO:0005886">
    <property type="term" value="C:plasma membrane"/>
    <property type="evidence" value="ECO:0007669"/>
    <property type="project" value="TreeGrafter"/>
</dbReference>
<evidence type="ECO:0000313" key="3">
    <source>
        <dbReference type="Ensembl" id="ENSOMEP00000001837.1"/>
    </source>
</evidence>
<dbReference type="GO" id="GO:0150105">
    <property type="term" value="P:protein localization to cell-cell junction"/>
    <property type="evidence" value="ECO:0007669"/>
    <property type="project" value="TreeGrafter"/>
</dbReference>
<reference evidence="3" key="2">
    <citation type="submission" date="2025-09" db="UniProtKB">
        <authorList>
            <consortium name="Ensembl"/>
        </authorList>
    </citation>
    <scope>IDENTIFICATION</scope>
</reference>
<feature type="compositionally biased region" description="Basic and acidic residues" evidence="1">
    <location>
        <begin position="266"/>
        <end position="283"/>
    </location>
</feature>
<evidence type="ECO:0000313" key="4">
    <source>
        <dbReference type="Proteomes" id="UP000261560"/>
    </source>
</evidence>
<dbReference type="AlphaFoldDB" id="A0A3B3B9I0"/>
<feature type="domain" description="PDZ" evidence="2">
    <location>
        <begin position="181"/>
        <end position="258"/>
    </location>
</feature>
<dbReference type="GO" id="GO:0050839">
    <property type="term" value="F:cell adhesion molecule binding"/>
    <property type="evidence" value="ECO:0007669"/>
    <property type="project" value="TreeGrafter"/>
</dbReference>
<dbReference type="InterPro" id="IPR001478">
    <property type="entry name" value="PDZ"/>
</dbReference>
<dbReference type="Pfam" id="PF00595">
    <property type="entry name" value="PDZ"/>
    <property type="match status" value="2"/>
</dbReference>
<feature type="compositionally biased region" description="Polar residues" evidence="1">
    <location>
        <begin position="352"/>
        <end position="362"/>
    </location>
</feature>
<dbReference type="GO" id="GO:1905605">
    <property type="term" value="P:positive regulation of blood-brain barrier permeability"/>
    <property type="evidence" value="ECO:0007669"/>
    <property type="project" value="TreeGrafter"/>
</dbReference>
<dbReference type="GeneTree" id="ENSGT00940000160036"/>
<dbReference type="CDD" id="cd06728">
    <property type="entry name" value="PDZ2_ZO1-like_ds"/>
    <property type="match status" value="1"/>
</dbReference>
<dbReference type="Proteomes" id="UP000261560">
    <property type="component" value="Unplaced"/>
</dbReference>
<feature type="compositionally biased region" description="Polar residues" evidence="1">
    <location>
        <begin position="146"/>
        <end position="162"/>
    </location>
</feature>
<keyword evidence="4" id="KW-1185">Reference proteome</keyword>
<name>A0A3B3B9I0_ORYME</name>
<dbReference type="SMART" id="SM00228">
    <property type="entry name" value="PDZ"/>
    <property type="match status" value="2"/>
</dbReference>
<dbReference type="PROSITE" id="PS50106">
    <property type="entry name" value="PDZ"/>
    <property type="match status" value="2"/>
</dbReference>
<dbReference type="GO" id="GO:0098609">
    <property type="term" value="P:cell-cell adhesion"/>
    <property type="evidence" value="ECO:0007669"/>
    <property type="project" value="TreeGrafter"/>
</dbReference>
<accession>A0A3B3B9I0</accession>
<dbReference type="GO" id="GO:0045216">
    <property type="term" value="P:cell-cell junction organization"/>
    <property type="evidence" value="ECO:0007669"/>
    <property type="project" value="TreeGrafter"/>
</dbReference>
<feature type="region of interest" description="Disordered" evidence="1">
    <location>
        <begin position="266"/>
        <end position="362"/>
    </location>
</feature>
<feature type="compositionally biased region" description="Acidic residues" evidence="1">
    <location>
        <begin position="286"/>
        <end position="296"/>
    </location>
</feature>
<organism evidence="3 4">
    <name type="scientific">Oryzias melastigma</name>
    <name type="common">Marine medaka</name>
    <dbReference type="NCBI Taxonomy" id="30732"/>
    <lineage>
        <taxon>Eukaryota</taxon>
        <taxon>Metazoa</taxon>
        <taxon>Chordata</taxon>
        <taxon>Craniata</taxon>
        <taxon>Vertebrata</taxon>
        <taxon>Euteleostomi</taxon>
        <taxon>Actinopterygii</taxon>
        <taxon>Neopterygii</taxon>
        <taxon>Teleostei</taxon>
        <taxon>Neoteleostei</taxon>
        <taxon>Acanthomorphata</taxon>
        <taxon>Ovalentaria</taxon>
        <taxon>Atherinomorphae</taxon>
        <taxon>Beloniformes</taxon>
        <taxon>Adrianichthyidae</taxon>
        <taxon>Oryziinae</taxon>
        <taxon>Oryzias</taxon>
    </lineage>
</organism>
<dbReference type="FunFam" id="2.30.42.10:FF:000009">
    <property type="entry name" value="Putative tight junction protein ZO-1"/>
    <property type="match status" value="1"/>
</dbReference>
<dbReference type="GO" id="GO:0005923">
    <property type="term" value="C:bicellular tight junction"/>
    <property type="evidence" value="ECO:0007669"/>
    <property type="project" value="TreeGrafter"/>
</dbReference>
<dbReference type="PaxDb" id="30732-ENSOMEP00000001837"/>
<dbReference type="GO" id="GO:0090557">
    <property type="term" value="P:establishment of endothelial intestinal barrier"/>
    <property type="evidence" value="ECO:0007669"/>
    <property type="project" value="TreeGrafter"/>
</dbReference>
<evidence type="ECO:0000256" key="1">
    <source>
        <dbReference type="SAM" id="MobiDB-lite"/>
    </source>
</evidence>
<proteinExistence type="predicted"/>
<dbReference type="Gene3D" id="2.30.42.10">
    <property type="match status" value="2"/>
</dbReference>
<dbReference type="SUPFAM" id="SSF50156">
    <property type="entry name" value="PDZ domain-like"/>
    <property type="match status" value="2"/>
</dbReference>
<sequence>MEELTIWEQHTITLSKDSKLGFGFAISGGKDKPNPDNGDTAVVVSDVLPNGPAMGRLFQRDQITMVNGISMDHVHSNFTIQTLKTCGKTANITVKRPRKIQIPPSSKPTRAASQSNLLDHDSPRRTRRFSDGSDPRDSDRYRSHARSTSPDRNGYGNNSPMMSSGYKRLPQSSHPDKPIKTTLIKKKSTDEYGLKLGSQIFIKHMTETGLAAKEGTLQEGDLILKINGMTTENLSLLETKHLVEKSRGKLTMMVLRDDRKFLVKIPEIDDSPHNTEDEGHKNSSSELEEISDIDEDIIPRRTARQTAKEKRTRRTRAEPIPVAKSRDSSPMRSTLGRPPPKNYSPRRRKSLQNKNTDSITML</sequence>
<feature type="compositionally biased region" description="Basic and acidic residues" evidence="1">
    <location>
        <begin position="118"/>
        <end position="142"/>
    </location>
</feature>
<dbReference type="PANTHER" id="PTHR13865:SF11">
    <property type="entry name" value="TIGHT JUNCTION PROTEIN ZO-3"/>
    <property type="match status" value="1"/>
</dbReference>
<protein>
    <recommendedName>
        <fullName evidence="2">PDZ domain-containing protein</fullName>
    </recommendedName>
</protein>
<reference evidence="3" key="1">
    <citation type="submission" date="2025-08" db="UniProtKB">
        <authorList>
            <consortium name="Ensembl"/>
        </authorList>
    </citation>
    <scope>IDENTIFICATION</scope>
</reference>
<dbReference type="Ensembl" id="ENSOMET00000013500.1">
    <property type="protein sequence ID" value="ENSOMEP00000001837.1"/>
    <property type="gene ID" value="ENSOMEG00000002768.1"/>
</dbReference>
<evidence type="ECO:0000259" key="2">
    <source>
        <dbReference type="PROSITE" id="PS50106"/>
    </source>
</evidence>
<feature type="compositionally biased region" description="Polar residues" evidence="1">
    <location>
        <begin position="103"/>
        <end position="117"/>
    </location>
</feature>